<organism evidence="2 3">
    <name type="scientific">Microseira wollei NIES-4236</name>
    <dbReference type="NCBI Taxonomy" id="2530354"/>
    <lineage>
        <taxon>Bacteria</taxon>
        <taxon>Bacillati</taxon>
        <taxon>Cyanobacteriota</taxon>
        <taxon>Cyanophyceae</taxon>
        <taxon>Oscillatoriophycideae</taxon>
        <taxon>Aerosakkonematales</taxon>
        <taxon>Aerosakkonemataceae</taxon>
        <taxon>Microseira</taxon>
    </lineage>
</organism>
<evidence type="ECO:0000313" key="2">
    <source>
        <dbReference type="EMBL" id="GET44432.1"/>
    </source>
</evidence>
<feature type="compositionally biased region" description="Gly residues" evidence="1">
    <location>
        <begin position="29"/>
        <end position="48"/>
    </location>
</feature>
<protein>
    <submittedName>
        <fullName evidence="2">Uncharacterized protein</fullName>
    </submittedName>
</protein>
<name>A0AAV3XNC4_9CYAN</name>
<evidence type="ECO:0000256" key="1">
    <source>
        <dbReference type="SAM" id="MobiDB-lite"/>
    </source>
</evidence>
<evidence type="ECO:0000313" key="3">
    <source>
        <dbReference type="Proteomes" id="UP001050975"/>
    </source>
</evidence>
<feature type="region of interest" description="Disordered" evidence="1">
    <location>
        <begin position="20"/>
        <end position="58"/>
    </location>
</feature>
<dbReference type="Proteomes" id="UP001050975">
    <property type="component" value="Unassembled WGS sequence"/>
</dbReference>
<sequence length="58" mass="5614">MYLSGGYQSKMGHCGKWIWGKGEREKGEGGAGGAGGVGGGGGVGGVGEQGRKVKSTAS</sequence>
<reference evidence="2" key="1">
    <citation type="submission" date="2019-10" db="EMBL/GenBank/DDBJ databases">
        <title>Draft genome sequece of Microseira wollei NIES-4236.</title>
        <authorList>
            <person name="Yamaguchi H."/>
            <person name="Suzuki S."/>
            <person name="Kawachi M."/>
        </authorList>
    </citation>
    <scope>NUCLEOTIDE SEQUENCE</scope>
    <source>
        <strain evidence="2">NIES-4236</strain>
    </source>
</reference>
<dbReference type="EMBL" id="BLAY01000352">
    <property type="protein sequence ID" value="GET44432.1"/>
    <property type="molecule type" value="Genomic_DNA"/>
</dbReference>
<proteinExistence type="predicted"/>
<comment type="caution">
    <text evidence="2">The sequence shown here is derived from an EMBL/GenBank/DDBJ whole genome shotgun (WGS) entry which is preliminary data.</text>
</comment>
<accession>A0AAV3XNC4</accession>
<gene>
    <name evidence="2" type="ORF">MiSe_92590</name>
</gene>
<dbReference type="AlphaFoldDB" id="A0AAV3XNC4"/>
<keyword evidence="3" id="KW-1185">Reference proteome</keyword>